<proteinExistence type="inferred from homology"/>
<keyword evidence="3" id="KW-0175">Coiled coil</keyword>
<keyword evidence="8" id="KW-0282">Flagellum</keyword>
<dbReference type="InterPro" id="IPR003481">
    <property type="entry name" value="FliD_N"/>
</dbReference>
<keyword evidence="8" id="KW-0966">Cell projection</keyword>
<evidence type="ECO:0000259" key="7">
    <source>
        <dbReference type="Pfam" id="PF07195"/>
    </source>
</evidence>
<dbReference type="PANTHER" id="PTHR30288:SF0">
    <property type="entry name" value="FLAGELLAR HOOK-ASSOCIATED PROTEIN 2"/>
    <property type="match status" value="1"/>
</dbReference>
<dbReference type="GO" id="GO:0007155">
    <property type="term" value="P:cell adhesion"/>
    <property type="evidence" value="ECO:0007669"/>
    <property type="project" value="InterPro"/>
</dbReference>
<comment type="similarity">
    <text evidence="1 5">Belongs to the FliD family.</text>
</comment>
<dbReference type="PANTHER" id="PTHR30288">
    <property type="entry name" value="FLAGELLAR CAP/ASSEMBLY PROTEIN FLID"/>
    <property type="match status" value="1"/>
</dbReference>
<gene>
    <name evidence="8" type="ORF">SAMN05216580_0748</name>
</gene>
<dbReference type="Pfam" id="PF07195">
    <property type="entry name" value="FliD_C"/>
    <property type="match status" value="1"/>
</dbReference>
<organism evidence="8 9">
    <name type="scientific">Geopseudomonas guangdongensis</name>
    <dbReference type="NCBI Taxonomy" id="1245526"/>
    <lineage>
        <taxon>Bacteria</taxon>
        <taxon>Pseudomonadati</taxon>
        <taxon>Pseudomonadota</taxon>
        <taxon>Gammaproteobacteria</taxon>
        <taxon>Pseudomonadales</taxon>
        <taxon>Pseudomonadaceae</taxon>
        <taxon>Geopseudomonas</taxon>
    </lineage>
</organism>
<dbReference type="Pfam" id="PF02465">
    <property type="entry name" value="FliD_N"/>
    <property type="match status" value="1"/>
</dbReference>
<dbReference type="GO" id="GO:0005576">
    <property type="term" value="C:extracellular region"/>
    <property type="evidence" value="ECO:0007669"/>
    <property type="project" value="UniProtKB-SubCell"/>
</dbReference>
<dbReference type="InterPro" id="IPR010810">
    <property type="entry name" value="Flagellin_hook_IN_motif"/>
</dbReference>
<keyword evidence="9" id="KW-1185">Reference proteome</keyword>
<keyword evidence="4 5" id="KW-0975">Bacterial flagellum</keyword>
<dbReference type="EMBL" id="LT629780">
    <property type="protein sequence ID" value="SDT96930.1"/>
    <property type="molecule type" value="Genomic_DNA"/>
</dbReference>
<evidence type="ECO:0000256" key="5">
    <source>
        <dbReference type="RuleBase" id="RU362066"/>
    </source>
</evidence>
<keyword evidence="5" id="KW-0964">Secreted</keyword>
<feature type="domain" description="Flagellar hook-associated protein 2 C-terminal" evidence="7">
    <location>
        <begin position="224"/>
        <end position="449"/>
    </location>
</feature>
<protein>
    <recommendedName>
        <fullName evidence="5">Flagellar hook-associated protein 2</fullName>
        <shortName evidence="5">HAP2</shortName>
    </recommendedName>
    <alternativeName>
        <fullName evidence="5">Flagellar cap protein</fullName>
    </alternativeName>
</protein>
<comment type="subunit">
    <text evidence="2 5">Homopentamer.</text>
</comment>
<evidence type="ECO:0000313" key="8">
    <source>
        <dbReference type="EMBL" id="SDT96930.1"/>
    </source>
</evidence>
<dbReference type="RefSeq" id="WP_090212215.1">
    <property type="nucleotide sequence ID" value="NZ_LT629780.1"/>
</dbReference>
<evidence type="ECO:0000256" key="4">
    <source>
        <dbReference type="ARBA" id="ARBA00023143"/>
    </source>
</evidence>
<evidence type="ECO:0000256" key="1">
    <source>
        <dbReference type="ARBA" id="ARBA00009764"/>
    </source>
</evidence>
<dbReference type="AlphaFoldDB" id="A0A1H2EP69"/>
<sequence>MASISSLGVGSGLDLSGLLNQLDTAERLKLQPLAQQKAVNQSKISAYARLQGALGSLQAATTKLNDAKTFQGQTSKISGSGVAVATSADAVPGSYQVKVTQLAQAQSVATSGVASKTAALGEGTLSIKVGSGDPLEVTLDSSNNTLEGIRDAINAKKGGVTASIVNDGTATPYRLVLSSDKTGTASTMTIDFDDGGAGGDQLNGLLNAYDAGSNAGGYKQTVAAKNAELEVSGIAVSSQTNTVEGALQGVTLTVSATGDAQTLTVERDTAAMKSAITGFVDAYNTLVGTMSSLTSFNAETKVAGELLGDSALRSVQGRLRGVMSAGGEGGTYKALSDIGISLQLDGKLKIDSDKLDKAVKGDAAALSTFFAGAGGASVEDDGLAGKLASSLKDMLSSDGALTKGTEGLKERNKGLDERYERMESGINATIERYRKQFAQLDSLMANMNSTSSYITQQFNALNAQLGK</sequence>
<evidence type="ECO:0000256" key="3">
    <source>
        <dbReference type="ARBA" id="ARBA00023054"/>
    </source>
</evidence>
<dbReference type="STRING" id="1245526.SAMN05216580_0748"/>
<dbReference type="Pfam" id="PF07196">
    <property type="entry name" value="Flagellin_IN"/>
    <property type="match status" value="1"/>
</dbReference>
<dbReference type="GO" id="GO:0009421">
    <property type="term" value="C:bacterial-type flagellum filament cap"/>
    <property type="evidence" value="ECO:0007669"/>
    <property type="project" value="InterPro"/>
</dbReference>
<reference evidence="9" key="1">
    <citation type="submission" date="2016-10" db="EMBL/GenBank/DDBJ databases">
        <authorList>
            <person name="Varghese N."/>
            <person name="Submissions S."/>
        </authorList>
    </citation>
    <scope>NUCLEOTIDE SEQUENCE [LARGE SCALE GENOMIC DNA]</scope>
    <source>
        <strain evidence="9">CCTCC 2012022</strain>
    </source>
</reference>
<dbReference type="NCBIfam" id="NF005955">
    <property type="entry name" value="PRK08032.1"/>
    <property type="match status" value="1"/>
</dbReference>
<dbReference type="OrthoDB" id="9810816at2"/>
<feature type="domain" description="Flagellar hook-associated protein 2 N-terminal" evidence="6">
    <location>
        <begin position="11"/>
        <end position="106"/>
    </location>
</feature>
<evidence type="ECO:0000259" key="6">
    <source>
        <dbReference type="Pfam" id="PF02465"/>
    </source>
</evidence>
<evidence type="ECO:0000256" key="2">
    <source>
        <dbReference type="ARBA" id="ARBA00011255"/>
    </source>
</evidence>
<name>A0A1H2EP69_9GAMM</name>
<dbReference type="GO" id="GO:0009424">
    <property type="term" value="C:bacterial-type flagellum hook"/>
    <property type="evidence" value="ECO:0007669"/>
    <property type="project" value="UniProtKB-UniRule"/>
</dbReference>
<comment type="subcellular location">
    <subcellularLocation>
        <location evidence="5">Secreted</location>
    </subcellularLocation>
    <subcellularLocation>
        <location evidence="5">Bacterial flagellum</location>
    </subcellularLocation>
</comment>
<dbReference type="InterPro" id="IPR010809">
    <property type="entry name" value="FliD_C"/>
</dbReference>
<keyword evidence="8" id="KW-0969">Cilium</keyword>
<dbReference type="GO" id="GO:0071973">
    <property type="term" value="P:bacterial-type flagellum-dependent cell motility"/>
    <property type="evidence" value="ECO:0007669"/>
    <property type="project" value="TreeGrafter"/>
</dbReference>
<comment type="function">
    <text evidence="5">Required for morphogenesis and for the elongation of the flagellar filament by facilitating polymerization of the flagellin monomers at the tip of growing filament. Forms a capping structure, which prevents flagellin subunits (transported through the central channel of the flagellum) from leaking out without polymerization at the distal end.</text>
</comment>
<accession>A0A1H2EP69</accession>
<dbReference type="Proteomes" id="UP000243063">
    <property type="component" value="Chromosome I"/>
</dbReference>
<evidence type="ECO:0000313" key="9">
    <source>
        <dbReference type="Proteomes" id="UP000243063"/>
    </source>
</evidence>
<dbReference type="InterPro" id="IPR040026">
    <property type="entry name" value="FliD"/>
</dbReference>